<feature type="repeat" description="ANK" evidence="3">
    <location>
        <begin position="273"/>
        <end position="305"/>
    </location>
</feature>
<dbReference type="PROSITE" id="PS50297">
    <property type="entry name" value="ANK_REP_REGION"/>
    <property type="match status" value="4"/>
</dbReference>
<dbReference type="OrthoDB" id="10261302at2759"/>
<organism evidence="5 6">
    <name type="scientific">Brachionus calyciflorus</name>
    <dbReference type="NCBI Taxonomy" id="104777"/>
    <lineage>
        <taxon>Eukaryota</taxon>
        <taxon>Metazoa</taxon>
        <taxon>Spiralia</taxon>
        <taxon>Gnathifera</taxon>
        <taxon>Rotifera</taxon>
        <taxon>Eurotatoria</taxon>
        <taxon>Monogononta</taxon>
        <taxon>Pseudotrocha</taxon>
        <taxon>Ploima</taxon>
        <taxon>Brachionidae</taxon>
        <taxon>Brachionus</taxon>
    </lineage>
</organism>
<protein>
    <submittedName>
        <fullName evidence="5">Uncharacterized protein</fullName>
    </submittedName>
</protein>
<feature type="repeat" description="ANK" evidence="3">
    <location>
        <begin position="207"/>
        <end position="229"/>
    </location>
</feature>
<comment type="caution">
    <text evidence="5">The sequence shown here is derived from an EMBL/GenBank/DDBJ whole genome shotgun (WGS) entry which is preliminary data.</text>
</comment>
<sequence>MESEKILKACSRGDFKLLKAFLDDCNREQIESIRDKNQASCLHYASRNGCLNILEYLIIEKNVCPFLVSEVGATCLHDAAVKGRIDVIEWLLKNTSLSTSFKDSNGANIWHLSSKFDQIELIDWLIQYEGNKGAKAMTFNGATCHHFAASSNAFKSLRRLIQIVPNYVNCQMINGVTPIYLAIQENNIPIVKYLIKSGANINIRAEDGMNSIHVACQTGDLDMVRMLIEEYYANINEKDFNGATPLHYACVNGNSKLVAYLLNNKAEIRLDKYGNTPLHDTALGGHLECARLLIANKCDVSLRDSEGMSASDIAMANGFKQLGEEIRKFEVQKINSEKLELMKQKSLINRSLRKSPTSLINTVQSPLFSDMTQVPSSTPSSDLEKIEELNKINSKTYTKKQAFVQIVHNSRPNSMADLTQVSAIDELDKCIAEFENEKSDESRLSTKIFINNTTVYSDSNKTVNKLDSDFMSPDQNNNNITTISLHSSTSIVPPPAPPLPNWTSNNKENMVNKEPIKEKSPFGFLKPADRSRKQFNFMDELNSQLRKKNENSSSLSSNLAYLKTPKTVNSKFEQTLENIKKVTEYRVLRQTNEDSNMPEWKRQLLERKKSRQAQENNF</sequence>
<dbReference type="Gene3D" id="1.25.40.20">
    <property type="entry name" value="Ankyrin repeat-containing domain"/>
    <property type="match status" value="1"/>
</dbReference>
<proteinExistence type="predicted"/>
<dbReference type="PRINTS" id="PR01415">
    <property type="entry name" value="ANKYRIN"/>
</dbReference>
<dbReference type="SUPFAM" id="SSF48403">
    <property type="entry name" value="Ankyrin repeat"/>
    <property type="match status" value="1"/>
</dbReference>
<evidence type="ECO:0000256" key="2">
    <source>
        <dbReference type="ARBA" id="ARBA00023043"/>
    </source>
</evidence>
<dbReference type="PANTHER" id="PTHR24198">
    <property type="entry name" value="ANKYRIN REPEAT AND PROTEIN KINASE DOMAIN-CONTAINING PROTEIN"/>
    <property type="match status" value="1"/>
</dbReference>
<dbReference type="InterPro" id="IPR002110">
    <property type="entry name" value="Ankyrin_rpt"/>
</dbReference>
<dbReference type="EMBL" id="CAJNOC010000160">
    <property type="protein sequence ID" value="CAF0720907.1"/>
    <property type="molecule type" value="Genomic_DNA"/>
</dbReference>
<dbReference type="AlphaFoldDB" id="A0A813MG75"/>
<evidence type="ECO:0000313" key="6">
    <source>
        <dbReference type="Proteomes" id="UP000663879"/>
    </source>
</evidence>
<dbReference type="Proteomes" id="UP000663879">
    <property type="component" value="Unassembled WGS sequence"/>
</dbReference>
<accession>A0A813MG75</accession>
<dbReference type="Pfam" id="PF12796">
    <property type="entry name" value="Ank_2"/>
    <property type="match status" value="2"/>
</dbReference>
<keyword evidence="1" id="KW-0677">Repeat</keyword>
<dbReference type="SMART" id="SM00248">
    <property type="entry name" value="ANK"/>
    <property type="match status" value="8"/>
</dbReference>
<gene>
    <name evidence="5" type="ORF">OXX778_LOCUS2147</name>
</gene>
<keyword evidence="6" id="KW-1185">Reference proteome</keyword>
<dbReference type="PROSITE" id="PS50088">
    <property type="entry name" value="ANK_REPEAT"/>
    <property type="match status" value="4"/>
</dbReference>
<feature type="repeat" description="ANK" evidence="3">
    <location>
        <begin position="174"/>
        <end position="206"/>
    </location>
</feature>
<keyword evidence="2 3" id="KW-0040">ANK repeat</keyword>
<evidence type="ECO:0000313" key="5">
    <source>
        <dbReference type="EMBL" id="CAF0720907.1"/>
    </source>
</evidence>
<feature type="repeat" description="ANK" evidence="3">
    <location>
        <begin position="241"/>
        <end position="273"/>
    </location>
</feature>
<name>A0A813MG75_9BILA</name>
<dbReference type="PANTHER" id="PTHR24198:SF165">
    <property type="entry name" value="ANKYRIN REPEAT-CONTAINING PROTEIN-RELATED"/>
    <property type="match status" value="1"/>
</dbReference>
<evidence type="ECO:0000256" key="3">
    <source>
        <dbReference type="PROSITE-ProRule" id="PRU00023"/>
    </source>
</evidence>
<evidence type="ECO:0000256" key="4">
    <source>
        <dbReference type="SAM" id="MobiDB-lite"/>
    </source>
</evidence>
<dbReference type="Pfam" id="PF00023">
    <property type="entry name" value="Ank"/>
    <property type="match status" value="1"/>
</dbReference>
<evidence type="ECO:0000256" key="1">
    <source>
        <dbReference type="ARBA" id="ARBA00022737"/>
    </source>
</evidence>
<dbReference type="InterPro" id="IPR036770">
    <property type="entry name" value="Ankyrin_rpt-contain_sf"/>
</dbReference>
<feature type="region of interest" description="Disordered" evidence="4">
    <location>
        <begin position="487"/>
        <end position="508"/>
    </location>
</feature>
<reference evidence="5" key="1">
    <citation type="submission" date="2021-02" db="EMBL/GenBank/DDBJ databases">
        <authorList>
            <person name="Nowell W R."/>
        </authorList>
    </citation>
    <scope>NUCLEOTIDE SEQUENCE</scope>
    <source>
        <strain evidence="5">Ploen Becks lab</strain>
    </source>
</reference>